<gene>
    <name evidence="2" type="ORF">AAHA92_22129</name>
</gene>
<comment type="caution">
    <text evidence="2">The sequence shown here is derived from an EMBL/GenBank/DDBJ whole genome shotgun (WGS) entry which is preliminary data.</text>
</comment>
<organism evidence="2 3">
    <name type="scientific">Salvia divinorum</name>
    <name type="common">Maria pastora</name>
    <name type="synonym">Diviner's sage</name>
    <dbReference type="NCBI Taxonomy" id="28513"/>
    <lineage>
        <taxon>Eukaryota</taxon>
        <taxon>Viridiplantae</taxon>
        <taxon>Streptophyta</taxon>
        <taxon>Embryophyta</taxon>
        <taxon>Tracheophyta</taxon>
        <taxon>Spermatophyta</taxon>
        <taxon>Magnoliopsida</taxon>
        <taxon>eudicotyledons</taxon>
        <taxon>Gunneridae</taxon>
        <taxon>Pentapetalae</taxon>
        <taxon>asterids</taxon>
        <taxon>lamiids</taxon>
        <taxon>Lamiales</taxon>
        <taxon>Lamiaceae</taxon>
        <taxon>Nepetoideae</taxon>
        <taxon>Mentheae</taxon>
        <taxon>Salviinae</taxon>
        <taxon>Salvia</taxon>
        <taxon>Salvia subgen. Calosphace</taxon>
    </lineage>
</organism>
<keyword evidence="1" id="KW-0812">Transmembrane</keyword>
<reference evidence="2 3" key="1">
    <citation type="submission" date="2024-06" db="EMBL/GenBank/DDBJ databases">
        <title>A chromosome level genome sequence of Diviner's sage (Salvia divinorum).</title>
        <authorList>
            <person name="Ford S.A."/>
            <person name="Ro D.-K."/>
            <person name="Ness R.W."/>
            <person name="Phillips M.A."/>
        </authorList>
    </citation>
    <scope>NUCLEOTIDE SEQUENCE [LARGE SCALE GENOMIC DNA]</scope>
    <source>
        <strain evidence="2">SAF-2024a</strain>
        <tissue evidence="2">Leaf</tissue>
    </source>
</reference>
<keyword evidence="1" id="KW-0472">Membrane</keyword>
<evidence type="ECO:0000313" key="3">
    <source>
        <dbReference type="Proteomes" id="UP001567538"/>
    </source>
</evidence>
<accession>A0ABD1GMN3</accession>
<feature type="transmembrane region" description="Helical" evidence="1">
    <location>
        <begin position="135"/>
        <end position="154"/>
    </location>
</feature>
<evidence type="ECO:0000256" key="1">
    <source>
        <dbReference type="SAM" id="Phobius"/>
    </source>
</evidence>
<dbReference type="Proteomes" id="UP001567538">
    <property type="component" value="Unassembled WGS sequence"/>
</dbReference>
<sequence>MKQADQLQPWTLSFRARAKRFHFIFDFNYSKILPICKLFPLSIRFKLRSFTFEFESKPQSAFSLRRCFLDLKFLRMFKDFRRKRSRSKTWLARENYRFGRRKFGGWFWFLLFAVVSCFVILLLRSYIRTRFLWNFVWMIWNYAGFLNQLFKVIFQEFSG</sequence>
<dbReference type="AlphaFoldDB" id="A0ABD1GMN3"/>
<proteinExistence type="predicted"/>
<feature type="transmembrane region" description="Helical" evidence="1">
    <location>
        <begin position="103"/>
        <end position="123"/>
    </location>
</feature>
<dbReference type="EMBL" id="JBEAFC010000008">
    <property type="protein sequence ID" value="KAL1545395.1"/>
    <property type="molecule type" value="Genomic_DNA"/>
</dbReference>
<evidence type="ECO:0000313" key="2">
    <source>
        <dbReference type="EMBL" id="KAL1545395.1"/>
    </source>
</evidence>
<protein>
    <submittedName>
        <fullName evidence="2">Uncharacterized protein</fullName>
    </submittedName>
</protein>
<keyword evidence="1" id="KW-1133">Transmembrane helix</keyword>
<name>A0ABD1GMN3_SALDI</name>
<keyword evidence="3" id="KW-1185">Reference proteome</keyword>